<evidence type="ECO:0000256" key="6">
    <source>
        <dbReference type="ARBA" id="ARBA00023015"/>
    </source>
</evidence>
<feature type="compositionally biased region" description="Low complexity" evidence="11">
    <location>
        <begin position="17"/>
        <end position="52"/>
    </location>
</feature>
<evidence type="ECO:0000313" key="13">
    <source>
        <dbReference type="EMBL" id="TFK54154.1"/>
    </source>
</evidence>
<evidence type="ECO:0000313" key="14">
    <source>
        <dbReference type="Proteomes" id="UP000305948"/>
    </source>
</evidence>
<feature type="region of interest" description="Disordered" evidence="11">
    <location>
        <begin position="1"/>
        <end position="91"/>
    </location>
</feature>
<dbReference type="EMBL" id="ML213506">
    <property type="protein sequence ID" value="TFK54154.1"/>
    <property type="molecule type" value="Genomic_DNA"/>
</dbReference>
<organism evidence="13 14">
    <name type="scientific">Heliocybe sulcata</name>
    <dbReference type="NCBI Taxonomy" id="5364"/>
    <lineage>
        <taxon>Eukaryota</taxon>
        <taxon>Fungi</taxon>
        <taxon>Dikarya</taxon>
        <taxon>Basidiomycota</taxon>
        <taxon>Agaricomycotina</taxon>
        <taxon>Agaricomycetes</taxon>
        <taxon>Gloeophyllales</taxon>
        <taxon>Gloeophyllaceae</taxon>
        <taxon>Heliocybe</taxon>
    </lineage>
</organism>
<dbReference type="InterPro" id="IPR050335">
    <property type="entry name" value="ERT1_acuK_gluconeogen_tf"/>
</dbReference>
<evidence type="ECO:0000256" key="5">
    <source>
        <dbReference type="ARBA" id="ARBA00022833"/>
    </source>
</evidence>
<dbReference type="InterPro" id="IPR056751">
    <property type="entry name" value="PAS_13"/>
</dbReference>
<feature type="compositionally biased region" description="Low complexity" evidence="11">
    <location>
        <begin position="334"/>
        <end position="349"/>
    </location>
</feature>
<dbReference type="PANTHER" id="PTHR47659:SF1">
    <property type="entry name" value="TRANSCRIPTION ACTIVATOR OF GLUCONEOGENESIS ERT1"/>
    <property type="match status" value="1"/>
</dbReference>
<dbReference type="GO" id="GO:0009267">
    <property type="term" value="P:cellular response to starvation"/>
    <property type="evidence" value="ECO:0007669"/>
    <property type="project" value="TreeGrafter"/>
</dbReference>
<feature type="compositionally biased region" description="Polar residues" evidence="11">
    <location>
        <begin position="249"/>
        <end position="266"/>
    </location>
</feature>
<reference evidence="13 14" key="1">
    <citation type="journal article" date="2019" name="Nat. Ecol. Evol.">
        <title>Megaphylogeny resolves global patterns of mushroom evolution.</title>
        <authorList>
            <person name="Varga T."/>
            <person name="Krizsan K."/>
            <person name="Foldi C."/>
            <person name="Dima B."/>
            <person name="Sanchez-Garcia M."/>
            <person name="Sanchez-Ramirez S."/>
            <person name="Szollosi G.J."/>
            <person name="Szarkandi J.G."/>
            <person name="Papp V."/>
            <person name="Albert L."/>
            <person name="Andreopoulos W."/>
            <person name="Angelini C."/>
            <person name="Antonin V."/>
            <person name="Barry K.W."/>
            <person name="Bougher N.L."/>
            <person name="Buchanan P."/>
            <person name="Buyck B."/>
            <person name="Bense V."/>
            <person name="Catcheside P."/>
            <person name="Chovatia M."/>
            <person name="Cooper J."/>
            <person name="Damon W."/>
            <person name="Desjardin D."/>
            <person name="Finy P."/>
            <person name="Geml J."/>
            <person name="Haridas S."/>
            <person name="Hughes K."/>
            <person name="Justo A."/>
            <person name="Karasinski D."/>
            <person name="Kautmanova I."/>
            <person name="Kiss B."/>
            <person name="Kocsube S."/>
            <person name="Kotiranta H."/>
            <person name="LaButti K.M."/>
            <person name="Lechner B.E."/>
            <person name="Liimatainen K."/>
            <person name="Lipzen A."/>
            <person name="Lukacs Z."/>
            <person name="Mihaltcheva S."/>
            <person name="Morgado L.N."/>
            <person name="Niskanen T."/>
            <person name="Noordeloos M.E."/>
            <person name="Ohm R.A."/>
            <person name="Ortiz-Santana B."/>
            <person name="Ovrebo C."/>
            <person name="Racz N."/>
            <person name="Riley R."/>
            <person name="Savchenko A."/>
            <person name="Shiryaev A."/>
            <person name="Soop K."/>
            <person name="Spirin V."/>
            <person name="Szebenyi C."/>
            <person name="Tomsovsky M."/>
            <person name="Tulloss R.E."/>
            <person name="Uehling J."/>
            <person name="Grigoriev I.V."/>
            <person name="Vagvolgyi C."/>
            <person name="Papp T."/>
            <person name="Martin F.M."/>
            <person name="Miettinen O."/>
            <person name="Hibbett D.S."/>
            <person name="Nagy L.G."/>
        </authorList>
    </citation>
    <scope>NUCLEOTIDE SEQUENCE [LARGE SCALE GENOMIC DNA]</scope>
    <source>
        <strain evidence="13 14">OMC1185</strain>
    </source>
</reference>
<feature type="compositionally biased region" description="Polar residues" evidence="11">
    <location>
        <begin position="1"/>
        <end position="11"/>
    </location>
</feature>
<dbReference type="InterPro" id="IPR036864">
    <property type="entry name" value="Zn2-C6_fun-type_DNA-bd_sf"/>
</dbReference>
<feature type="compositionally biased region" description="Basic residues" evidence="11">
    <location>
        <begin position="53"/>
        <end position="66"/>
    </location>
</feature>
<dbReference type="GO" id="GO:0008270">
    <property type="term" value="F:zinc ion binding"/>
    <property type="evidence" value="ECO:0007669"/>
    <property type="project" value="InterPro"/>
</dbReference>
<dbReference type="PROSITE" id="PS50048">
    <property type="entry name" value="ZN2_CY6_FUNGAL_2"/>
    <property type="match status" value="1"/>
</dbReference>
<dbReference type="OrthoDB" id="2538135at2759"/>
<sequence length="541" mass="59201">MSVTAISTAELTGSIGGPSSLQPSSLGAASFAAGPSQSSFQDSEDGSSSSGKTPKKKSGSYRRKRTGTPDESGTSLSQASRTRDGPKKKKANRACLLCQKAHLTCDDSRPCQRCVKRGLANSCTEGHRKKAKYLLEDDEMESVKTRKSTPPAAPPKEVEPAPLTTSEPFLANDPMFDLTFNPSYNFVSEAANLEYSILSQILGSSPESDTGAPFSSSTWPSDPMSPTFPDSPAQYTTNTSLGGAADDYATTTSPLSNNFMTLTYPTPGQVQDQQSSQGGSTPFSAQAFERSDALQEYQAQFPLPERPSSTPTVSDSIYASTAKYTEDSRTSPPISVDSPSTETSSSDIPLVGGRPDVYKTITAPYDYTEGYHFLMKHLPTRFEKNDILRVVRALAIIRPSLIALQMPLSEEDEVFVEKSFQRSLVELEKLISFNGTPTVVWRRTGEICLAGSEFCMLTEWHRDELVNGRKYIYELFENSSVVEYWENFASHAFENTTQSVYSHCVLLKPSGAPVPCTFCFTIRRDIFDLPSLVIGQWLPLL</sequence>
<dbReference type="GO" id="GO:0000981">
    <property type="term" value="F:DNA-binding transcription factor activity, RNA polymerase II-specific"/>
    <property type="evidence" value="ECO:0007669"/>
    <property type="project" value="InterPro"/>
</dbReference>
<keyword evidence="4" id="KW-0479">Metal-binding</keyword>
<keyword evidence="5" id="KW-0862">Zinc</keyword>
<name>A0A5C3N909_9AGAM</name>
<comment type="subcellular location">
    <subcellularLocation>
        <location evidence="1">Nucleus</location>
    </subcellularLocation>
</comment>
<dbReference type="GO" id="GO:0000977">
    <property type="term" value="F:RNA polymerase II transcription regulatory region sequence-specific DNA binding"/>
    <property type="evidence" value="ECO:0007669"/>
    <property type="project" value="TreeGrafter"/>
</dbReference>
<keyword evidence="6" id="KW-0805">Transcription regulation</keyword>
<feature type="domain" description="Zn(2)-C6 fungal-type" evidence="12">
    <location>
        <begin position="94"/>
        <end position="125"/>
    </location>
</feature>
<dbReference type="PANTHER" id="PTHR47659">
    <property type="entry name" value="ZN(II)2CYS6 TRANSCRIPTION FACTOR (EUROFUNG)-RELATED"/>
    <property type="match status" value="1"/>
</dbReference>
<keyword evidence="7" id="KW-0238">DNA-binding</keyword>
<dbReference type="Pfam" id="PF24990">
    <property type="entry name" value="PAS_13"/>
    <property type="match status" value="2"/>
</dbReference>
<evidence type="ECO:0000256" key="9">
    <source>
        <dbReference type="ARBA" id="ARBA00023242"/>
    </source>
</evidence>
<dbReference type="STRING" id="5364.A0A5C3N909"/>
<dbReference type="Gene3D" id="4.10.240.10">
    <property type="entry name" value="Zn(2)-C6 fungal-type DNA-binding domain"/>
    <property type="match status" value="1"/>
</dbReference>
<dbReference type="SMART" id="SM00066">
    <property type="entry name" value="GAL4"/>
    <property type="match status" value="1"/>
</dbReference>
<dbReference type="SUPFAM" id="SSF57701">
    <property type="entry name" value="Zn2/Cys6 DNA-binding domain"/>
    <property type="match status" value="1"/>
</dbReference>
<evidence type="ECO:0000256" key="3">
    <source>
        <dbReference type="ARBA" id="ARBA00022432"/>
    </source>
</evidence>
<protein>
    <recommendedName>
        <fullName evidence="10">Transcription activator of gluconeogenesis ERT1</fullName>
    </recommendedName>
</protein>
<gene>
    <name evidence="13" type="ORF">OE88DRAFT_1654670</name>
</gene>
<evidence type="ECO:0000256" key="11">
    <source>
        <dbReference type="SAM" id="MobiDB-lite"/>
    </source>
</evidence>
<feature type="region of interest" description="Disordered" evidence="11">
    <location>
        <begin position="139"/>
        <end position="163"/>
    </location>
</feature>
<dbReference type="CDD" id="cd00067">
    <property type="entry name" value="GAL4"/>
    <property type="match status" value="1"/>
</dbReference>
<feature type="region of interest" description="Disordered" evidence="11">
    <location>
        <begin position="204"/>
        <end position="283"/>
    </location>
</feature>
<feature type="compositionally biased region" description="Low complexity" evidence="11">
    <location>
        <begin position="268"/>
        <end position="280"/>
    </location>
</feature>
<keyword evidence="14" id="KW-1185">Reference proteome</keyword>
<evidence type="ECO:0000256" key="1">
    <source>
        <dbReference type="ARBA" id="ARBA00004123"/>
    </source>
</evidence>
<dbReference type="GO" id="GO:0005634">
    <property type="term" value="C:nucleus"/>
    <property type="evidence" value="ECO:0007669"/>
    <property type="project" value="UniProtKB-SubCell"/>
</dbReference>
<evidence type="ECO:0000256" key="2">
    <source>
        <dbReference type="ARBA" id="ARBA00010855"/>
    </source>
</evidence>
<keyword evidence="3" id="KW-0312">Gluconeogenesis</keyword>
<dbReference type="Proteomes" id="UP000305948">
    <property type="component" value="Unassembled WGS sequence"/>
</dbReference>
<dbReference type="AlphaFoldDB" id="A0A5C3N909"/>
<dbReference type="InterPro" id="IPR001138">
    <property type="entry name" value="Zn2Cys6_DnaBD"/>
</dbReference>
<comment type="similarity">
    <text evidence="2">Belongs to the ERT1/acuK family.</text>
</comment>
<feature type="compositionally biased region" description="Polar residues" evidence="11">
    <location>
        <begin position="69"/>
        <end position="80"/>
    </location>
</feature>
<keyword evidence="8" id="KW-0804">Transcription</keyword>
<dbReference type="GO" id="GO:0006094">
    <property type="term" value="P:gluconeogenesis"/>
    <property type="evidence" value="ECO:0007669"/>
    <property type="project" value="UniProtKB-KW"/>
</dbReference>
<evidence type="ECO:0000259" key="12">
    <source>
        <dbReference type="PROSITE" id="PS50048"/>
    </source>
</evidence>
<evidence type="ECO:0000256" key="10">
    <source>
        <dbReference type="ARBA" id="ARBA00040903"/>
    </source>
</evidence>
<evidence type="ECO:0000256" key="4">
    <source>
        <dbReference type="ARBA" id="ARBA00022723"/>
    </source>
</evidence>
<proteinExistence type="inferred from homology"/>
<evidence type="ECO:0000256" key="7">
    <source>
        <dbReference type="ARBA" id="ARBA00023125"/>
    </source>
</evidence>
<feature type="region of interest" description="Disordered" evidence="11">
    <location>
        <begin position="322"/>
        <end position="351"/>
    </location>
</feature>
<feature type="compositionally biased region" description="Polar residues" evidence="11">
    <location>
        <begin position="204"/>
        <end position="220"/>
    </location>
</feature>
<evidence type="ECO:0000256" key="8">
    <source>
        <dbReference type="ARBA" id="ARBA00023163"/>
    </source>
</evidence>
<accession>A0A5C3N909</accession>
<keyword evidence="9" id="KW-0539">Nucleus</keyword>